<dbReference type="PROSITE" id="PS50958">
    <property type="entry name" value="SMB_2"/>
    <property type="match status" value="1"/>
</dbReference>
<dbReference type="EMBL" id="CAJNJA010019932">
    <property type="protein sequence ID" value="CAE7452826.1"/>
    <property type="molecule type" value="Genomic_DNA"/>
</dbReference>
<feature type="signal peptide" evidence="2">
    <location>
        <begin position="1"/>
        <end position="19"/>
    </location>
</feature>
<keyword evidence="2" id="KW-0732">Signal</keyword>
<dbReference type="PROSITE" id="PS00524">
    <property type="entry name" value="SMB_1"/>
    <property type="match status" value="1"/>
</dbReference>
<feature type="chain" id="PRO_5032376894" description="SMB domain-containing protein" evidence="2">
    <location>
        <begin position="20"/>
        <end position="251"/>
    </location>
</feature>
<evidence type="ECO:0000256" key="2">
    <source>
        <dbReference type="SAM" id="SignalP"/>
    </source>
</evidence>
<dbReference type="SUPFAM" id="SSF90188">
    <property type="entry name" value="Somatomedin B domain"/>
    <property type="match status" value="1"/>
</dbReference>
<comment type="caution">
    <text evidence="4">The sequence shown here is derived from an EMBL/GenBank/DDBJ whole genome shotgun (WGS) entry which is preliminary data.</text>
</comment>
<dbReference type="InterPro" id="IPR036024">
    <property type="entry name" value="Somatomedin_B-like_dom_sf"/>
</dbReference>
<feature type="non-terminal residue" evidence="4">
    <location>
        <position position="1"/>
    </location>
</feature>
<feature type="domain" description="SMB" evidence="3">
    <location>
        <begin position="69"/>
        <end position="112"/>
    </location>
</feature>
<keyword evidence="1" id="KW-1015">Disulfide bond</keyword>
<dbReference type="Proteomes" id="UP000601435">
    <property type="component" value="Unassembled WGS sequence"/>
</dbReference>
<accession>A0A812RR18</accession>
<organism evidence="4 5">
    <name type="scientific">Symbiodinium necroappetens</name>
    <dbReference type="NCBI Taxonomy" id="1628268"/>
    <lineage>
        <taxon>Eukaryota</taxon>
        <taxon>Sar</taxon>
        <taxon>Alveolata</taxon>
        <taxon>Dinophyceae</taxon>
        <taxon>Suessiales</taxon>
        <taxon>Symbiodiniaceae</taxon>
        <taxon>Symbiodinium</taxon>
    </lineage>
</organism>
<evidence type="ECO:0000256" key="1">
    <source>
        <dbReference type="ARBA" id="ARBA00023157"/>
    </source>
</evidence>
<name>A0A812RR18_9DINO</name>
<dbReference type="AlphaFoldDB" id="A0A812RR18"/>
<keyword evidence="5" id="KW-1185">Reference proteome</keyword>
<evidence type="ECO:0000313" key="5">
    <source>
        <dbReference type="Proteomes" id="UP000601435"/>
    </source>
</evidence>
<dbReference type="SUPFAM" id="SSF56399">
    <property type="entry name" value="ADP-ribosylation"/>
    <property type="match status" value="1"/>
</dbReference>
<evidence type="ECO:0000259" key="3">
    <source>
        <dbReference type="PROSITE" id="PS50958"/>
    </source>
</evidence>
<protein>
    <recommendedName>
        <fullName evidence="3">SMB domain-containing protein</fullName>
    </recommendedName>
</protein>
<reference evidence="4" key="1">
    <citation type="submission" date="2021-02" db="EMBL/GenBank/DDBJ databases">
        <authorList>
            <person name="Dougan E. K."/>
            <person name="Rhodes N."/>
            <person name="Thang M."/>
            <person name="Chan C."/>
        </authorList>
    </citation>
    <scope>NUCLEOTIDE SEQUENCE</scope>
</reference>
<dbReference type="InterPro" id="IPR001212">
    <property type="entry name" value="Somatomedin_B_dom"/>
</dbReference>
<dbReference type="Gene3D" id="3.90.228.10">
    <property type="match status" value="1"/>
</dbReference>
<proteinExistence type="predicted"/>
<evidence type="ECO:0000313" key="4">
    <source>
        <dbReference type="EMBL" id="CAE7452826.1"/>
    </source>
</evidence>
<sequence length="251" mass="26860">MRGFAKLCALLGVFGLVSTDVESSETSLTADDECSGETCALNALQLRAGSVEGNVSADLALSQEGGNASWASCAAYGCHGYSRYRPCQCNSKCKYYHNCCGDYWNRCYRHPSPPPPPPPQSKASCAAIPSCAHLRLHGDCCPTPHGDYLGCCPDSMVPHPTAPPPKLEHGRQILTVYHQTSPQICKLILANGFKLGHSGWCGGAIYFAMSPQATKTKAITPHSGVGCMIEAKVDVGRQKKFPCCRAWDAFG</sequence>
<dbReference type="Gene3D" id="4.10.410.20">
    <property type="match status" value="1"/>
</dbReference>
<dbReference type="OrthoDB" id="409157at2759"/>
<gene>
    <name evidence="4" type="ORF">SNEC2469_LOCUS12562</name>
</gene>